<gene>
    <name evidence="2" type="ORF">H8717_15995</name>
</gene>
<evidence type="ECO:0000313" key="2">
    <source>
        <dbReference type="EMBL" id="MBC8577881.1"/>
    </source>
</evidence>
<evidence type="ECO:0000256" key="1">
    <source>
        <dbReference type="ARBA" id="ARBA00010646"/>
    </source>
</evidence>
<evidence type="ECO:0000313" key="3">
    <source>
        <dbReference type="Proteomes" id="UP000658131"/>
    </source>
</evidence>
<proteinExistence type="inferred from homology"/>
<sequence length="266" mass="29688">MADLFKGIDVSHHQGIIDWQKVKNSGVQFALIRACFGWDNDEQIDKQFAANVSGCESVGLPYGLWHYSYATCVADARLEAAFFLRVIKGCKPLFPVHFDFEEAFQVGGSKKGITYEGYSPEKQLQIIEAFLKEVEAAGYYGGIYMSASPLQRLLRYAPDRISRYDAWVAHVNAAKPSYSGAYGVWQHSWKGSIPGISGDVDLDYAYRDYPTIIRRAGLNGWKIPAVTPAQTVPRADYEALQARYDALEAKHTALLSGLEALLHQHN</sequence>
<dbReference type="Pfam" id="PF01183">
    <property type="entry name" value="Glyco_hydro_25"/>
    <property type="match status" value="1"/>
</dbReference>
<dbReference type="InterPro" id="IPR017853">
    <property type="entry name" value="GH"/>
</dbReference>
<comment type="caution">
    <text evidence="2">The sequence shown here is derived from an EMBL/GenBank/DDBJ whole genome shotgun (WGS) entry which is preliminary data.</text>
</comment>
<dbReference type="EMBL" id="JACRTB010000066">
    <property type="protein sequence ID" value="MBC8577881.1"/>
    <property type="molecule type" value="Genomic_DNA"/>
</dbReference>
<reference evidence="2 3" key="1">
    <citation type="submission" date="2020-08" db="EMBL/GenBank/DDBJ databases">
        <title>Genome public.</title>
        <authorList>
            <person name="Liu C."/>
            <person name="Sun Q."/>
        </authorList>
    </citation>
    <scope>NUCLEOTIDE SEQUENCE [LARGE SCALE GENOMIC DNA]</scope>
    <source>
        <strain evidence="2 3">BX1</strain>
    </source>
</reference>
<dbReference type="Proteomes" id="UP000658131">
    <property type="component" value="Unassembled WGS sequence"/>
</dbReference>
<dbReference type="PROSITE" id="PS51904">
    <property type="entry name" value="GLYCOSYL_HYDROL_F25_2"/>
    <property type="match status" value="1"/>
</dbReference>
<dbReference type="Gene3D" id="3.20.20.80">
    <property type="entry name" value="Glycosidases"/>
    <property type="match status" value="1"/>
</dbReference>
<dbReference type="PANTHER" id="PTHR34135">
    <property type="entry name" value="LYSOZYME"/>
    <property type="match status" value="1"/>
</dbReference>
<dbReference type="PANTHER" id="PTHR34135:SF2">
    <property type="entry name" value="LYSOZYME"/>
    <property type="match status" value="1"/>
</dbReference>
<organism evidence="2 3">
    <name type="scientific">Yanshouia hominis</name>
    <dbReference type="NCBI Taxonomy" id="2763673"/>
    <lineage>
        <taxon>Bacteria</taxon>
        <taxon>Bacillati</taxon>
        <taxon>Bacillota</taxon>
        <taxon>Clostridia</taxon>
        <taxon>Eubacteriales</taxon>
        <taxon>Oscillospiraceae</taxon>
        <taxon>Yanshouia</taxon>
    </lineage>
</organism>
<dbReference type="SUPFAM" id="SSF51445">
    <property type="entry name" value="(Trans)glycosidases"/>
    <property type="match status" value="1"/>
</dbReference>
<dbReference type="CDD" id="cd06414">
    <property type="entry name" value="GH25_LytC-like"/>
    <property type="match status" value="1"/>
</dbReference>
<dbReference type="RefSeq" id="WP_262401208.1">
    <property type="nucleotide sequence ID" value="NZ_JACRTB010000066.1"/>
</dbReference>
<dbReference type="InterPro" id="IPR002053">
    <property type="entry name" value="Glyco_hydro_25"/>
</dbReference>
<evidence type="ECO:0008006" key="4">
    <source>
        <dbReference type="Google" id="ProtNLM"/>
    </source>
</evidence>
<keyword evidence="3" id="KW-1185">Reference proteome</keyword>
<protein>
    <recommendedName>
        <fullName evidence="4">Lysozyme</fullName>
    </recommendedName>
</protein>
<accession>A0ABR7NN82</accession>
<comment type="similarity">
    <text evidence="1">Belongs to the glycosyl hydrolase 25 family.</text>
</comment>
<name>A0ABR7NN82_9FIRM</name>